<dbReference type="SMART" id="SM00448">
    <property type="entry name" value="REC"/>
    <property type="match status" value="2"/>
</dbReference>
<dbReference type="InterPro" id="IPR005467">
    <property type="entry name" value="His_kinase_dom"/>
</dbReference>
<feature type="modified residue" description="4-aspartylphosphate" evidence="4">
    <location>
        <position position="461"/>
    </location>
</feature>
<dbReference type="InterPro" id="IPR004358">
    <property type="entry name" value="Sig_transdc_His_kin-like_C"/>
</dbReference>
<dbReference type="CDD" id="cd16922">
    <property type="entry name" value="HATPase_EvgS-ArcB-TorS-like"/>
    <property type="match status" value="1"/>
</dbReference>
<dbReference type="Pfam" id="PF00512">
    <property type="entry name" value="HisKA"/>
    <property type="match status" value="1"/>
</dbReference>
<dbReference type="RefSeq" id="WP_173271903.1">
    <property type="nucleotide sequence ID" value="NZ_JABMKV010000002.1"/>
</dbReference>
<feature type="coiled-coil region" evidence="5">
    <location>
        <begin position="124"/>
        <end position="158"/>
    </location>
</feature>
<dbReference type="InterPro" id="IPR003594">
    <property type="entry name" value="HATPase_dom"/>
</dbReference>
<dbReference type="EC" id="2.7.13.3" evidence="2"/>
<feature type="domain" description="Histidine kinase" evidence="6">
    <location>
        <begin position="165"/>
        <end position="381"/>
    </location>
</feature>
<dbReference type="PRINTS" id="PR00344">
    <property type="entry name" value="BCTRLSENSOR"/>
</dbReference>
<dbReference type="SUPFAM" id="SSF55874">
    <property type="entry name" value="ATPase domain of HSP90 chaperone/DNA topoisomerase II/histidine kinase"/>
    <property type="match status" value="1"/>
</dbReference>
<dbReference type="InterPro" id="IPR001789">
    <property type="entry name" value="Sig_transdc_resp-reg_receiver"/>
</dbReference>
<dbReference type="Gene3D" id="1.10.287.130">
    <property type="match status" value="1"/>
</dbReference>
<gene>
    <name evidence="8" type="ORF">HQN85_10445</name>
</gene>
<sequence length="531" mass="59234">MNKVNLLIVDDKPENIIALEAVLDQQDINIISTTSPNEALRICWEKDIALALVDVQMPGMNGFELVEILKSNAKTQDIMVIFVTAISLEVKYALKGLNAGAIDYLYKPLDPYVTAAKVDSFIELIRTQREIKNKNQQLEKFQKELIKAKNEAELSKKAKENFMANMSHEIRTPINGIIGLINLLKKTELDNNQKEMLGLLEVSSESLLGVINDILDISKIEAGKFRINYAKTDIRLILTQATNLLDIRAKEKKLDLKLEIPDDLPEIIIADSLRLNQIFMNLLSNAVKFTQKGEIKLKAEVLGKKTNTVQIRFSVIDSGIGISPADQAKIFDKFEQIEDHTIAQHGGTGLGLAIVKKLVELKGGTLELTSKEGEGSTFSFTKWYEFMAEDKTKKDGDNTNETEILSSLKGLKVLVAEDNIINKFVLLKVLDGWEVKSDVVGNGLDVLEILKTNDYDVILMDTYMPGMNGLEVTEKIRTGFIEGKENIPIITFTAGVLETDKETSVKAGANDILSKPFKPAILHQKIKIYLK</sequence>
<evidence type="ECO:0000313" key="9">
    <source>
        <dbReference type="Proteomes" id="UP000762110"/>
    </source>
</evidence>
<dbReference type="Pfam" id="PF02518">
    <property type="entry name" value="HATPase_c"/>
    <property type="match status" value="1"/>
</dbReference>
<dbReference type="PANTHER" id="PTHR45339:SF5">
    <property type="entry name" value="HISTIDINE KINASE"/>
    <property type="match status" value="1"/>
</dbReference>
<dbReference type="InterPro" id="IPR011006">
    <property type="entry name" value="CheY-like_superfamily"/>
</dbReference>
<dbReference type="InterPro" id="IPR003661">
    <property type="entry name" value="HisK_dim/P_dom"/>
</dbReference>
<comment type="catalytic activity">
    <reaction evidence="1">
        <text>ATP + protein L-histidine = ADP + protein N-phospho-L-histidine.</text>
        <dbReference type="EC" id="2.7.13.3"/>
    </reaction>
</comment>
<keyword evidence="9" id="KW-1185">Reference proteome</keyword>
<dbReference type="InterPro" id="IPR036890">
    <property type="entry name" value="HATPase_C_sf"/>
</dbReference>
<dbReference type="PANTHER" id="PTHR45339">
    <property type="entry name" value="HYBRID SIGNAL TRANSDUCTION HISTIDINE KINASE J"/>
    <property type="match status" value="1"/>
</dbReference>
<proteinExistence type="predicted"/>
<organism evidence="8 9">
    <name type="scientific">Pedobacter boryungensis</name>
    <dbReference type="NCBI Taxonomy" id="869962"/>
    <lineage>
        <taxon>Bacteria</taxon>
        <taxon>Pseudomonadati</taxon>
        <taxon>Bacteroidota</taxon>
        <taxon>Sphingobacteriia</taxon>
        <taxon>Sphingobacteriales</taxon>
        <taxon>Sphingobacteriaceae</taxon>
        <taxon>Pedobacter</taxon>
    </lineage>
</organism>
<dbReference type="Gene3D" id="3.40.50.2300">
    <property type="match status" value="2"/>
</dbReference>
<dbReference type="Gene3D" id="3.30.565.10">
    <property type="entry name" value="Histidine kinase-like ATPase, C-terminal domain"/>
    <property type="match status" value="1"/>
</dbReference>
<dbReference type="Proteomes" id="UP000762110">
    <property type="component" value="Unassembled WGS sequence"/>
</dbReference>
<feature type="domain" description="Response regulatory" evidence="7">
    <location>
        <begin position="5"/>
        <end position="122"/>
    </location>
</feature>
<dbReference type="SMART" id="SM00387">
    <property type="entry name" value="HATPase_c"/>
    <property type="match status" value="1"/>
</dbReference>
<keyword evidence="3 4" id="KW-0597">Phosphoprotein</keyword>
<evidence type="ECO:0000256" key="2">
    <source>
        <dbReference type="ARBA" id="ARBA00012438"/>
    </source>
</evidence>
<dbReference type="PROSITE" id="PS50109">
    <property type="entry name" value="HIS_KIN"/>
    <property type="match status" value="1"/>
</dbReference>
<feature type="domain" description="Response regulatory" evidence="7">
    <location>
        <begin position="412"/>
        <end position="530"/>
    </location>
</feature>
<name>A0ABX2DG76_9SPHI</name>
<evidence type="ECO:0000259" key="7">
    <source>
        <dbReference type="PROSITE" id="PS50110"/>
    </source>
</evidence>
<dbReference type="PROSITE" id="PS50110">
    <property type="entry name" value="RESPONSE_REGULATORY"/>
    <property type="match status" value="2"/>
</dbReference>
<protein>
    <recommendedName>
        <fullName evidence="2">histidine kinase</fullName>
        <ecNumber evidence="2">2.7.13.3</ecNumber>
    </recommendedName>
</protein>
<dbReference type="SUPFAM" id="SSF52172">
    <property type="entry name" value="CheY-like"/>
    <property type="match status" value="2"/>
</dbReference>
<evidence type="ECO:0000256" key="1">
    <source>
        <dbReference type="ARBA" id="ARBA00000085"/>
    </source>
</evidence>
<reference evidence="8 9" key="1">
    <citation type="submission" date="2020-05" db="EMBL/GenBank/DDBJ databases">
        <title>Description of Pedobacter foliorum sp. nov.</title>
        <authorList>
            <person name="Qi S."/>
            <person name="Carlier A."/>
            <person name="Cnockaert M."/>
            <person name="Vandamme P."/>
        </authorList>
    </citation>
    <scope>NUCLEOTIDE SEQUENCE [LARGE SCALE GENOMIC DNA]</scope>
    <source>
        <strain evidence="8 9">LMG 31300</strain>
    </source>
</reference>
<evidence type="ECO:0000259" key="6">
    <source>
        <dbReference type="PROSITE" id="PS50109"/>
    </source>
</evidence>
<dbReference type="Pfam" id="PF00072">
    <property type="entry name" value="Response_reg"/>
    <property type="match status" value="2"/>
</dbReference>
<evidence type="ECO:0000256" key="4">
    <source>
        <dbReference type="PROSITE-ProRule" id="PRU00169"/>
    </source>
</evidence>
<dbReference type="CDD" id="cd17546">
    <property type="entry name" value="REC_hyHK_CKI1_RcsC-like"/>
    <property type="match status" value="1"/>
</dbReference>
<evidence type="ECO:0000256" key="3">
    <source>
        <dbReference type="ARBA" id="ARBA00022553"/>
    </source>
</evidence>
<dbReference type="EMBL" id="JABMKV010000002">
    <property type="protein sequence ID" value="NQX32149.1"/>
    <property type="molecule type" value="Genomic_DNA"/>
</dbReference>
<feature type="modified residue" description="4-aspartylphosphate" evidence="4">
    <location>
        <position position="54"/>
    </location>
</feature>
<evidence type="ECO:0000313" key="8">
    <source>
        <dbReference type="EMBL" id="NQX32149.1"/>
    </source>
</evidence>
<accession>A0ABX2DG76</accession>
<keyword evidence="5" id="KW-0175">Coiled coil</keyword>
<dbReference type="CDD" id="cd00082">
    <property type="entry name" value="HisKA"/>
    <property type="match status" value="1"/>
</dbReference>
<dbReference type="SMART" id="SM00388">
    <property type="entry name" value="HisKA"/>
    <property type="match status" value="1"/>
</dbReference>
<comment type="caution">
    <text evidence="8">The sequence shown here is derived from an EMBL/GenBank/DDBJ whole genome shotgun (WGS) entry which is preliminary data.</text>
</comment>
<evidence type="ECO:0000256" key="5">
    <source>
        <dbReference type="SAM" id="Coils"/>
    </source>
</evidence>